<keyword evidence="2" id="KW-0503">Monooxygenase</keyword>
<dbReference type="Gene3D" id="3.50.50.60">
    <property type="entry name" value="FAD/NAD(P)-binding domain"/>
    <property type="match status" value="1"/>
</dbReference>
<dbReference type="PRINTS" id="PR00469">
    <property type="entry name" value="PNDRDTASEII"/>
</dbReference>
<keyword evidence="3" id="KW-1185">Reference proteome</keyword>
<dbReference type="GO" id="GO:0004497">
    <property type="term" value="F:monooxygenase activity"/>
    <property type="evidence" value="ECO:0007669"/>
    <property type="project" value="UniProtKB-KW"/>
</dbReference>
<dbReference type="Pfam" id="PF13738">
    <property type="entry name" value="Pyr_redox_3"/>
    <property type="match status" value="1"/>
</dbReference>
<name>A0ABW6Y2J6_9ACTN</name>
<comment type="caution">
    <text evidence="2">The sequence shown here is derived from an EMBL/GenBank/DDBJ whole genome shotgun (WGS) entry which is preliminary data.</text>
</comment>
<dbReference type="SUPFAM" id="SSF51905">
    <property type="entry name" value="FAD/NAD(P)-binding domain"/>
    <property type="match status" value="2"/>
</dbReference>
<reference evidence="2 3" key="1">
    <citation type="submission" date="2024-10" db="EMBL/GenBank/DDBJ databases">
        <title>The Natural Products Discovery Center: Release of the First 8490 Sequenced Strains for Exploring Actinobacteria Biosynthetic Diversity.</title>
        <authorList>
            <person name="Kalkreuter E."/>
            <person name="Kautsar S.A."/>
            <person name="Yang D."/>
            <person name="Bader C.D."/>
            <person name="Teijaro C.N."/>
            <person name="Fluegel L."/>
            <person name="Davis C.M."/>
            <person name="Simpson J.R."/>
            <person name="Lauterbach L."/>
            <person name="Steele A.D."/>
            <person name="Gui C."/>
            <person name="Meng S."/>
            <person name="Li G."/>
            <person name="Viehrig K."/>
            <person name="Ye F."/>
            <person name="Su P."/>
            <person name="Kiefer A.F."/>
            <person name="Nichols A."/>
            <person name="Cepeda A.J."/>
            <person name="Yan W."/>
            <person name="Fan B."/>
            <person name="Jiang Y."/>
            <person name="Adhikari A."/>
            <person name="Zheng C.-J."/>
            <person name="Schuster L."/>
            <person name="Cowan T.M."/>
            <person name="Smanski M.J."/>
            <person name="Chevrette M.G."/>
            <person name="De Carvalho L.P.S."/>
            <person name="Shen B."/>
        </authorList>
    </citation>
    <scope>NUCLEOTIDE SEQUENCE [LARGE SCALE GENOMIC DNA]</scope>
    <source>
        <strain evidence="2 3">NPDC012605</strain>
    </source>
</reference>
<dbReference type="PANTHER" id="PTHR43539">
    <property type="entry name" value="FLAVIN-BINDING MONOOXYGENASE-LIKE PROTEIN (AFU_ORTHOLOGUE AFUA_4G09220)"/>
    <property type="match status" value="1"/>
</dbReference>
<evidence type="ECO:0000256" key="1">
    <source>
        <dbReference type="ARBA" id="ARBA00023002"/>
    </source>
</evidence>
<sequence>MGIDQADPVRRQAGERTTALPATVPVAVVGAGQSGLAVGYYLRQAGVECVLLDAGGEVGETWERRWDSLTLFTSAQFSGLPGLPFPGDGRHYPGKDEVVAYLRDYAERFDLPVLPDHRVLSVRRDGDGYLLSTTHGDCRAGQIVIASGAFGTPRLPEFAAALSPDVPTLHTSEYRSPAQVAPGTVVVVGDGNSGRQIAAELSATHDVVLGCSEAVSPPLPQTVVGRDMFWWMSVLGVMRLPVSMQAPDPVVGDRVPGLVAAGGIRTVGRITAADGAELLVAGGERVKPSTVIWATGFRTDWSWLDPEMLDDDGQPRHTEGTGTVPGSYYLGLYRMRTRGSALIGFVGRDAEHVAEALVAAAREKDTTTTPPTKEGRPS</sequence>
<dbReference type="PANTHER" id="PTHR43539:SF78">
    <property type="entry name" value="FLAVIN-CONTAINING MONOOXYGENASE"/>
    <property type="match status" value="1"/>
</dbReference>
<protein>
    <submittedName>
        <fullName evidence="2">Flavin-containing monooxygenase</fullName>
        <ecNumber evidence="2">1.14.13.-</ecNumber>
    </submittedName>
</protein>
<proteinExistence type="predicted"/>
<keyword evidence="1 2" id="KW-0560">Oxidoreductase</keyword>
<dbReference type="InterPro" id="IPR036188">
    <property type="entry name" value="FAD/NAD-bd_sf"/>
</dbReference>
<dbReference type="EC" id="1.14.13.-" evidence="2"/>
<dbReference type="PRINTS" id="PR00368">
    <property type="entry name" value="FADPNR"/>
</dbReference>
<evidence type="ECO:0000313" key="2">
    <source>
        <dbReference type="EMBL" id="MFF5923948.1"/>
    </source>
</evidence>
<accession>A0ABW6Y2J6</accession>
<dbReference type="Proteomes" id="UP001602370">
    <property type="component" value="Unassembled WGS sequence"/>
</dbReference>
<dbReference type="InterPro" id="IPR050982">
    <property type="entry name" value="Auxin_biosynth/cation_transpt"/>
</dbReference>
<organism evidence="2 3">
    <name type="scientific">Streptomyces flavochromogenes</name>
    <dbReference type="NCBI Taxonomy" id="68199"/>
    <lineage>
        <taxon>Bacteria</taxon>
        <taxon>Bacillati</taxon>
        <taxon>Actinomycetota</taxon>
        <taxon>Actinomycetes</taxon>
        <taxon>Kitasatosporales</taxon>
        <taxon>Streptomycetaceae</taxon>
        <taxon>Streptomyces</taxon>
    </lineage>
</organism>
<gene>
    <name evidence="2" type="ORF">ACFY8C_37330</name>
</gene>
<evidence type="ECO:0000313" key="3">
    <source>
        <dbReference type="Proteomes" id="UP001602370"/>
    </source>
</evidence>
<dbReference type="EMBL" id="JBIBDZ010000017">
    <property type="protein sequence ID" value="MFF5923948.1"/>
    <property type="molecule type" value="Genomic_DNA"/>
</dbReference>
<dbReference type="RefSeq" id="WP_388311671.1">
    <property type="nucleotide sequence ID" value="NZ_JBIBDZ010000017.1"/>
</dbReference>